<comment type="similarity">
    <text evidence="1 4">Belongs to the type-B carboxylesterase/lipase family.</text>
</comment>
<evidence type="ECO:0000259" key="6">
    <source>
        <dbReference type="Pfam" id="PF00135"/>
    </source>
</evidence>
<dbReference type="Proteomes" id="UP000695023">
    <property type="component" value="Unplaced"/>
</dbReference>
<evidence type="ECO:0000256" key="1">
    <source>
        <dbReference type="ARBA" id="ARBA00005964"/>
    </source>
</evidence>
<dbReference type="InterPro" id="IPR002018">
    <property type="entry name" value="CarbesteraseB"/>
</dbReference>
<dbReference type="PANTHER" id="PTHR11559">
    <property type="entry name" value="CARBOXYLESTERASE"/>
    <property type="match status" value="1"/>
</dbReference>
<sequence length="583" mass="63995">MGSTTQVCQFRGRPRLTPCAEAQPPGSHHQVPSPNLAPGWGPNDNILTAPVVHTGLGSLKGEYVSVKGKETGVHAYLGVPFAKPPLGPSLRLAPPQPAEEWEGVRDATKQPPMCIQSKEAVLDMLNKLGALLEEIPDISEDCLYLNIYTPANRANNAKLPVMVWIHGGGFTLGSASTYDGSPLAAYQDVVVVLIQYRLGLLGFLSTGDEHISGNFGLLDQVEALKWIQQHIHNFGGDPGLVTIFGESAGGVSVSLLLLSPLSDGLFHRAIAESGTAAMNVLVANNPLPIAKAVANASGCSLESTKKISDCMRNLDIDTIVGFTQDPTLRFQVNVDGHFLTKPVDELFRKHELHAVPFMTGVNNDEGGWMLASFFAPQNWTEGLDREFVLNMVSLFYPDPKAAFIRDVIADGYIGNGDDRVKNRDGYTEMLGDLFFTIPAIKAANAHRDAGAPVYLYEYQHPPKFLQQKRLSFVGTDHGDEIFIVLGFCFTTTHIRLPDLCPEDEEQLSKVMMSYWGNFARTGSPNGHNLVHWPKYGAEEKYLAIGLKKQVTAQHLKKERFVFLTQTVPEKIKQHEENAERSEL</sequence>
<evidence type="ECO:0000313" key="7">
    <source>
        <dbReference type="Proteomes" id="UP000695023"/>
    </source>
</evidence>
<proteinExistence type="inferred from homology"/>
<dbReference type="CDD" id="cd00312">
    <property type="entry name" value="Esterase_lipase"/>
    <property type="match status" value="1"/>
</dbReference>
<evidence type="ECO:0000256" key="3">
    <source>
        <dbReference type="ARBA" id="ARBA00022801"/>
    </source>
</evidence>
<evidence type="ECO:0000313" key="8">
    <source>
        <dbReference type="RefSeq" id="XP_013767462.1"/>
    </source>
</evidence>
<dbReference type="SUPFAM" id="SSF53474">
    <property type="entry name" value="alpha/beta-Hydrolases"/>
    <property type="match status" value="1"/>
</dbReference>
<keyword evidence="7" id="KW-1185">Reference proteome</keyword>
<feature type="domain" description="Carboxylesterase type B" evidence="6">
    <location>
        <begin position="49"/>
        <end position="562"/>
    </location>
</feature>
<dbReference type="InterPro" id="IPR019826">
    <property type="entry name" value="Carboxylesterase_B_AS"/>
</dbReference>
<protein>
    <recommendedName>
        <fullName evidence="4">Carboxylic ester hydrolase</fullName>
        <ecNumber evidence="4">3.1.1.-</ecNumber>
    </recommendedName>
</protein>
<evidence type="ECO:0000256" key="5">
    <source>
        <dbReference type="SAM" id="MobiDB-lite"/>
    </source>
</evidence>
<comment type="similarity">
    <text evidence="2">Belongs to the 'GDXG' lipolytic enzyme family.</text>
</comment>
<dbReference type="PROSITE" id="PS00941">
    <property type="entry name" value="CARBOXYLESTERASE_B_2"/>
    <property type="match status" value="1"/>
</dbReference>
<dbReference type="FunFam" id="3.40.50.1820:FF:000128">
    <property type="entry name" value="Carboxylic ester hydrolase"/>
    <property type="match status" value="1"/>
</dbReference>
<dbReference type="EC" id="3.1.1.-" evidence="4"/>
<dbReference type="InterPro" id="IPR029058">
    <property type="entry name" value="AB_hydrolase_fold"/>
</dbReference>
<accession>A0A9Y6JFS6</accession>
<organism evidence="7 8">
    <name type="scientific">Pundamilia nyererei</name>
    <dbReference type="NCBI Taxonomy" id="303518"/>
    <lineage>
        <taxon>Eukaryota</taxon>
        <taxon>Metazoa</taxon>
        <taxon>Chordata</taxon>
        <taxon>Craniata</taxon>
        <taxon>Vertebrata</taxon>
        <taxon>Euteleostomi</taxon>
        <taxon>Actinopterygii</taxon>
        <taxon>Neopterygii</taxon>
        <taxon>Teleostei</taxon>
        <taxon>Neoteleostei</taxon>
        <taxon>Acanthomorphata</taxon>
        <taxon>Ovalentaria</taxon>
        <taxon>Cichlomorphae</taxon>
        <taxon>Cichliformes</taxon>
        <taxon>Cichlidae</taxon>
        <taxon>African cichlids</taxon>
        <taxon>Pseudocrenilabrinae</taxon>
        <taxon>Haplochromini</taxon>
        <taxon>Pundamilia</taxon>
    </lineage>
</organism>
<dbReference type="Pfam" id="PF00135">
    <property type="entry name" value="COesterase"/>
    <property type="match status" value="1"/>
</dbReference>
<dbReference type="AlphaFoldDB" id="A0A9Y6JFS6"/>
<name>A0A9Y6JFS6_9CICH</name>
<reference evidence="8" key="1">
    <citation type="submission" date="2025-08" db="UniProtKB">
        <authorList>
            <consortium name="RefSeq"/>
        </authorList>
    </citation>
    <scope>IDENTIFICATION</scope>
</reference>
<feature type="region of interest" description="Disordered" evidence="5">
    <location>
        <begin position="15"/>
        <end position="42"/>
    </location>
</feature>
<evidence type="ECO:0000256" key="4">
    <source>
        <dbReference type="RuleBase" id="RU361235"/>
    </source>
</evidence>
<dbReference type="InterPro" id="IPR002168">
    <property type="entry name" value="Lipase_GDXG_HIS_AS"/>
</dbReference>
<gene>
    <name evidence="8" type="primary">LOC102194643</name>
</gene>
<dbReference type="InterPro" id="IPR019819">
    <property type="entry name" value="Carboxylesterase_B_CS"/>
</dbReference>
<dbReference type="GeneID" id="102194643"/>
<dbReference type="RefSeq" id="XP_013767462.1">
    <property type="nucleotide sequence ID" value="XM_013912008.1"/>
</dbReference>
<keyword evidence="3 4" id="KW-0378">Hydrolase</keyword>
<evidence type="ECO:0000256" key="2">
    <source>
        <dbReference type="ARBA" id="ARBA00010515"/>
    </source>
</evidence>
<dbReference type="InterPro" id="IPR050309">
    <property type="entry name" value="Type-B_Carboxylest/Lipase"/>
</dbReference>
<dbReference type="PROSITE" id="PS00122">
    <property type="entry name" value="CARBOXYLESTERASE_B_1"/>
    <property type="match status" value="1"/>
</dbReference>
<dbReference type="Gene3D" id="3.40.50.1820">
    <property type="entry name" value="alpha/beta hydrolase"/>
    <property type="match status" value="1"/>
</dbReference>
<dbReference type="PROSITE" id="PS01173">
    <property type="entry name" value="LIPASE_GDXG_HIS"/>
    <property type="match status" value="1"/>
</dbReference>
<dbReference type="GO" id="GO:0016787">
    <property type="term" value="F:hydrolase activity"/>
    <property type="evidence" value="ECO:0007669"/>
    <property type="project" value="UniProtKB-KW"/>
</dbReference>